<keyword evidence="1" id="KW-0472">Membrane</keyword>
<dbReference type="OrthoDB" id="10039566at2759"/>
<proteinExistence type="predicted"/>
<dbReference type="InterPro" id="IPR046368">
    <property type="entry name" value="Tag1"/>
</dbReference>
<keyword evidence="1" id="KW-0812">Transmembrane</keyword>
<sequence>MPSFMYLAHFDSDSNLAYIPTEKHQVAASISRKGSRTSYQSTRPPKRQRLIDHLKRFWALHLVLWICITVLVVCLAIFVVVPVIAQRKVDDANYEIQGINILDPKPDSVLIQINSTIQTDGQVKAEVDSFEANLALANVPNAQPFMTLTFPKTNANKFQIVNISQIVEITDQNALQQFNHALFQNHTLRISMYGKTSVKPAGMSKKYPVNVRKTIEFNGLNRLNGTKLQNTSLSFDRDAPNFNATAVIVNPSYYTLDMGNVTLQGFADGQPVGNVAIANLLLRPGKNMFPIETRINQTRIAQIVERPAYCTTGNIPFKLQGKRIQSHGEDITWLASSLSNANMTVDVSIAAMMGSLESANFCV</sequence>
<gene>
    <name evidence="2" type="ORF">X797_006470</name>
</gene>
<keyword evidence="1" id="KW-1133">Transmembrane helix</keyword>
<name>A0A014QZL8_9HYPO</name>
<dbReference type="eggNOG" id="ENOG502S22Q">
    <property type="taxonomic scope" value="Eukaryota"/>
</dbReference>
<dbReference type="GO" id="GO:0000329">
    <property type="term" value="C:fungal-type vacuole membrane"/>
    <property type="evidence" value="ECO:0007669"/>
    <property type="project" value="InterPro"/>
</dbReference>
<dbReference type="InterPro" id="IPR022185">
    <property type="entry name" value="DUF3712"/>
</dbReference>
<evidence type="ECO:0000313" key="3">
    <source>
        <dbReference type="Proteomes" id="UP000030151"/>
    </source>
</evidence>
<organism evidence="2 3">
    <name type="scientific">Metarhizium robertsii</name>
    <dbReference type="NCBI Taxonomy" id="568076"/>
    <lineage>
        <taxon>Eukaryota</taxon>
        <taxon>Fungi</taxon>
        <taxon>Dikarya</taxon>
        <taxon>Ascomycota</taxon>
        <taxon>Pezizomycotina</taxon>
        <taxon>Sordariomycetes</taxon>
        <taxon>Hypocreomycetidae</taxon>
        <taxon>Hypocreales</taxon>
        <taxon>Clavicipitaceae</taxon>
        <taxon>Metarhizium</taxon>
    </lineage>
</organism>
<reference evidence="2 3" key="1">
    <citation type="submission" date="2014-02" db="EMBL/GenBank/DDBJ databases">
        <title>The genome sequence of the entomopathogenic fungus Metarhizium robertsii ARSEF 2575.</title>
        <authorList>
            <person name="Giuliano Garisto Donzelli B."/>
            <person name="Roe B.A."/>
            <person name="Macmil S.L."/>
            <person name="Krasnoff S.B."/>
            <person name="Gibson D.M."/>
        </authorList>
    </citation>
    <scope>NUCLEOTIDE SEQUENCE [LARGE SCALE GENOMIC DNA]</scope>
    <source>
        <strain evidence="2 3">ARSEF 2575</strain>
    </source>
</reference>
<dbReference type="EMBL" id="JELW01000013">
    <property type="protein sequence ID" value="EXV00410.1"/>
    <property type="molecule type" value="Genomic_DNA"/>
</dbReference>
<dbReference type="AlphaFoldDB" id="A0A014QZL8"/>
<dbReference type="HOGENOM" id="CLU_035244_1_1_1"/>
<protein>
    <submittedName>
        <fullName evidence="2">DUF3712 domain protein</fullName>
    </submittedName>
</protein>
<feature type="transmembrane region" description="Helical" evidence="1">
    <location>
        <begin position="57"/>
        <end position="85"/>
    </location>
</feature>
<evidence type="ECO:0000256" key="1">
    <source>
        <dbReference type="SAM" id="Phobius"/>
    </source>
</evidence>
<dbReference type="Pfam" id="PF12505">
    <property type="entry name" value="DUF3712"/>
    <property type="match status" value="1"/>
</dbReference>
<dbReference type="Proteomes" id="UP000030151">
    <property type="component" value="Unassembled WGS sequence"/>
</dbReference>
<dbReference type="PANTHER" id="PTHR35895">
    <property type="entry name" value="CHROMOSOME 16, WHOLE GENOME SHOTGUN SEQUENCE"/>
    <property type="match status" value="1"/>
</dbReference>
<evidence type="ECO:0000313" key="2">
    <source>
        <dbReference type="EMBL" id="EXV00410.1"/>
    </source>
</evidence>
<dbReference type="PANTHER" id="PTHR35895:SF1">
    <property type="entry name" value="LIPID-BINDING SERUM GLYCOPROTEIN C-TERMINAL DOMAIN-CONTAINING PROTEIN"/>
    <property type="match status" value="1"/>
</dbReference>
<comment type="caution">
    <text evidence="2">The sequence shown here is derived from an EMBL/GenBank/DDBJ whole genome shotgun (WGS) entry which is preliminary data.</text>
</comment>
<accession>A0A014QZL8</accession>